<reference evidence="2" key="1">
    <citation type="submission" date="2022-11" db="UniProtKB">
        <authorList>
            <consortium name="WormBaseParasite"/>
        </authorList>
    </citation>
    <scope>IDENTIFICATION</scope>
</reference>
<keyword evidence="1" id="KW-1185">Reference proteome</keyword>
<name>A0A915ENN6_9BILA</name>
<dbReference type="AlphaFoldDB" id="A0A915ENN6"/>
<evidence type="ECO:0000313" key="2">
    <source>
        <dbReference type="WBParaSite" id="jg7279"/>
    </source>
</evidence>
<proteinExistence type="predicted"/>
<evidence type="ECO:0000313" key="1">
    <source>
        <dbReference type="Proteomes" id="UP000887574"/>
    </source>
</evidence>
<dbReference type="WBParaSite" id="jg7279">
    <property type="protein sequence ID" value="jg7279"/>
    <property type="gene ID" value="jg7279"/>
</dbReference>
<dbReference type="Proteomes" id="UP000887574">
    <property type="component" value="Unplaced"/>
</dbReference>
<organism evidence="1 2">
    <name type="scientific">Ditylenchus dipsaci</name>
    <dbReference type="NCBI Taxonomy" id="166011"/>
    <lineage>
        <taxon>Eukaryota</taxon>
        <taxon>Metazoa</taxon>
        <taxon>Ecdysozoa</taxon>
        <taxon>Nematoda</taxon>
        <taxon>Chromadorea</taxon>
        <taxon>Rhabditida</taxon>
        <taxon>Tylenchina</taxon>
        <taxon>Tylenchomorpha</taxon>
        <taxon>Sphaerularioidea</taxon>
        <taxon>Anguinidae</taxon>
        <taxon>Anguininae</taxon>
        <taxon>Ditylenchus</taxon>
    </lineage>
</organism>
<protein>
    <submittedName>
        <fullName evidence="2">Uncharacterized protein</fullName>
    </submittedName>
</protein>
<sequence length="167" mass="19111">MFREDKFRRRRLVRQLLLCTTPTVWDPFISCRNVSADPAFSSSMPALPSIKKMTKGGMKCRKKYPVLRSTAVQFLCWGVRDCQTFDSFQSALHHRIPVGEHCEKSDQTSAKESIGSHTKKSCLKRTRSPKELFDFDINGKRLVEQVTVLSIGEKDKAPDMNNQAWIS</sequence>
<accession>A0A915ENN6</accession>